<organism evidence="1 2">
    <name type="scientific">Tetranychus urticae</name>
    <name type="common">Two-spotted spider mite</name>
    <dbReference type="NCBI Taxonomy" id="32264"/>
    <lineage>
        <taxon>Eukaryota</taxon>
        <taxon>Metazoa</taxon>
        <taxon>Ecdysozoa</taxon>
        <taxon>Arthropoda</taxon>
        <taxon>Chelicerata</taxon>
        <taxon>Arachnida</taxon>
        <taxon>Acari</taxon>
        <taxon>Acariformes</taxon>
        <taxon>Trombidiformes</taxon>
        <taxon>Prostigmata</taxon>
        <taxon>Eleutherengona</taxon>
        <taxon>Raphignathae</taxon>
        <taxon>Tetranychoidea</taxon>
        <taxon>Tetranychidae</taxon>
        <taxon>Tetranychus</taxon>
    </lineage>
</organism>
<evidence type="ECO:0000313" key="2">
    <source>
        <dbReference type="Proteomes" id="UP000015104"/>
    </source>
</evidence>
<dbReference type="HOGENOM" id="CLU_3299993_0_0_1"/>
<reference evidence="2" key="1">
    <citation type="submission" date="2011-08" db="EMBL/GenBank/DDBJ databases">
        <authorList>
            <person name="Rombauts S."/>
        </authorList>
    </citation>
    <scope>NUCLEOTIDE SEQUENCE</scope>
    <source>
        <strain evidence="2">London</strain>
    </source>
</reference>
<dbReference type="EnsemblMetazoa" id="tetur01g15460.1">
    <property type="protein sequence ID" value="tetur01g15460.1"/>
    <property type="gene ID" value="tetur01g15460"/>
</dbReference>
<dbReference type="EMBL" id="CAEY01000486">
    <property type="status" value="NOT_ANNOTATED_CDS"/>
    <property type="molecule type" value="Genomic_DNA"/>
</dbReference>
<keyword evidence="2" id="KW-1185">Reference proteome</keyword>
<sequence length="40" mass="4781">MDSDRSFFFGLNFNHRSKQKTLIQHVANNLGLYTLQLRRN</sequence>
<dbReference type="AlphaFoldDB" id="T1JTU8"/>
<accession>T1JTU8</accession>
<name>T1JTU8_TETUR</name>
<protein>
    <submittedName>
        <fullName evidence="1">Uncharacterized protein</fullName>
    </submittedName>
</protein>
<proteinExistence type="predicted"/>
<dbReference type="Proteomes" id="UP000015104">
    <property type="component" value="Unassembled WGS sequence"/>
</dbReference>
<evidence type="ECO:0000313" key="1">
    <source>
        <dbReference type="EnsemblMetazoa" id="tetur01g15460.1"/>
    </source>
</evidence>
<reference evidence="1" key="2">
    <citation type="submission" date="2015-06" db="UniProtKB">
        <authorList>
            <consortium name="EnsemblMetazoa"/>
        </authorList>
    </citation>
    <scope>IDENTIFICATION</scope>
</reference>